<evidence type="ECO:0000256" key="4">
    <source>
        <dbReference type="ARBA" id="ARBA00023139"/>
    </source>
</evidence>
<dbReference type="eggNOG" id="COG3133">
    <property type="taxonomic scope" value="Bacteria"/>
</dbReference>
<sequence>MVSGMRVNLNRSKTQRLALVAALVAALGVTGCASGLGGGAYQRGEARRTMVVQYGTVEAVRAVKLEGTKTPVGPVAGAAVGGIAGSGVGGGRGQAIATVIGAVAGGLAGAAVEEGATRQAGVEVTVRLENGQVLAVVQEDGGENFRLGERVRLVRDAGTTRVTR</sequence>
<dbReference type="STRING" id="76114.ebA1484"/>
<keyword evidence="5 7" id="KW-0449">Lipoprotein</keyword>
<feature type="domain" description="Glycine zipper 2TM" evidence="6">
    <location>
        <begin position="75"/>
        <end position="113"/>
    </location>
</feature>
<evidence type="ECO:0000313" key="8">
    <source>
        <dbReference type="Proteomes" id="UP000006552"/>
    </source>
</evidence>
<comment type="subcellular location">
    <subcellularLocation>
        <location evidence="1">Cell outer membrane</location>
        <topology evidence="1">Lipid-anchor</topology>
    </subcellularLocation>
</comment>
<dbReference type="Pfam" id="PF05433">
    <property type="entry name" value="Rick_17kDa_Anti"/>
    <property type="match status" value="1"/>
</dbReference>
<evidence type="ECO:0000256" key="2">
    <source>
        <dbReference type="ARBA" id="ARBA00022729"/>
    </source>
</evidence>
<accession>Q5P6X1</accession>
<keyword evidence="2" id="KW-0732">Signal</keyword>
<dbReference type="InterPro" id="IPR051407">
    <property type="entry name" value="Bact_OM_lipoprot/Surf_antigen"/>
</dbReference>
<evidence type="ECO:0000256" key="3">
    <source>
        <dbReference type="ARBA" id="ARBA00023136"/>
    </source>
</evidence>
<keyword evidence="8" id="KW-1185">Reference proteome</keyword>
<dbReference type="PANTHER" id="PTHR35603:SF1">
    <property type="entry name" value="OUTER MEMBRANE LIPOPROTEIN SLYB"/>
    <property type="match status" value="1"/>
</dbReference>
<dbReference type="GO" id="GO:0009279">
    <property type="term" value="C:cell outer membrane"/>
    <property type="evidence" value="ECO:0007669"/>
    <property type="project" value="UniProtKB-SubCell"/>
</dbReference>
<evidence type="ECO:0000256" key="1">
    <source>
        <dbReference type="ARBA" id="ARBA00004459"/>
    </source>
</evidence>
<evidence type="ECO:0000313" key="7">
    <source>
        <dbReference type="EMBL" id="CAI06940.1"/>
    </source>
</evidence>
<dbReference type="HOGENOM" id="CLU_090265_3_3_4"/>
<dbReference type="AlphaFoldDB" id="Q5P6X1"/>
<dbReference type="PROSITE" id="PS51257">
    <property type="entry name" value="PROKAR_LIPOPROTEIN"/>
    <property type="match status" value="1"/>
</dbReference>
<protein>
    <submittedName>
        <fullName evidence="7">Outer membrane lipoprotein</fullName>
    </submittedName>
</protein>
<name>Q5P6X1_AROAE</name>
<evidence type="ECO:0000259" key="6">
    <source>
        <dbReference type="Pfam" id="PF05433"/>
    </source>
</evidence>
<reference evidence="7 8" key="1">
    <citation type="journal article" date="2005" name="Arch. Microbiol.">
        <title>The genome sequence of an anaerobic aromatic-degrading denitrifying bacterium, strain EbN1.</title>
        <authorList>
            <person name="Rabus R."/>
            <person name="Kube M."/>
            <person name="Heider J."/>
            <person name="Beck A."/>
            <person name="Heitmann K."/>
            <person name="Widdel F."/>
            <person name="Reinhardt R."/>
        </authorList>
    </citation>
    <scope>NUCLEOTIDE SEQUENCE [LARGE SCALE GENOMIC DNA]</scope>
    <source>
        <strain evidence="7 8">EbN1</strain>
    </source>
</reference>
<keyword evidence="3" id="KW-0472">Membrane</keyword>
<evidence type="ECO:0000256" key="5">
    <source>
        <dbReference type="ARBA" id="ARBA00023288"/>
    </source>
</evidence>
<dbReference type="EMBL" id="CR555306">
    <property type="protein sequence ID" value="CAI06940.1"/>
    <property type="molecule type" value="Genomic_DNA"/>
</dbReference>
<keyword evidence="4" id="KW-0564">Palmitate</keyword>
<gene>
    <name evidence="7" type="primary">slyB</name>
    <name evidence="7" type="ORF">ebA1484</name>
</gene>
<dbReference type="Proteomes" id="UP000006552">
    <property type="component" value="Chromosome"/>
</dbReference>
<dbReference type="InterPro" id="IPR008816">
    <property type="entry name" value="Gly_zipper_2TM_dom"/>
</dbReference>
<proteinExistence type="predicted"/>
<organism evidence="7 8">
    <name type="scientific">Aromatoleum aromaticum (strain DSM 19018 / LMG 30748 / EbN1)</name>
    <name type="common">Azoarcus sp. (strain EbN1)</name>
    <dbReference type="NCBI Taxonomy" id="76114"/>
    <lineage>
        <taxon>Bacteria</taxon>
        <taxon>Pseudomonadati</taxon>
        <taxon>Pseudomonadota</taxon>
        <taxon>Betaproteobacteria</taxon>
        <taxon>Rhodocyclales</taxon>
        <taxon>Rhodocyclaceae</taxon>
        <taxon>Aromatoleum</taxon>
    </lineage>
</organism>
<dbReference type="KEGG" id="eba:ebA1484"/>
<dbReference type="PANTHER" id="PTHR35603">
    <property type="match status" value="1"/>
</dbReference>